<reference evidence="1" key="2">
    <citation type="submission" date="2022-06" db="UniProtKB">
        <authorList>
            <consortium name="EnsemblMetazoa"/>
        </authorList>
    </citation>
    <scope>IDENTIFICATION</scope>
    <source>
        <strain evidence="1">PS312</strain>
    </source>
</reference>
<dbReference type="AlphaFoldDB" id="A0A2A6B2S5"/>
<sequence length="306" mass="35169">MNATQCSVFRDLSHSVEYHLLTATKGILCSVGAFRITSQWRQYGVRFLVHENTKIIFRFFLALNIVIAAIFGCIHLFELIRMRCDCFLLDFRYILLTRGFGMSLIYASQHLMLLLSFERLYSAIFPAYFERNSSCFLSISLAIITIIGTVTFGMTQLSDNFRSFNKLAIYLAFLNLNIPLNQQGFDNLVSKMAISNSVALITLCLDFYINFQRNAKQISPSLAVSYQLISCPTLVGHQVFHESVTLSVCFPLILTFLIKHSAEKNLNRPHLKEPEVDHFAELRKSWDRLSAQHKDERTIKYATSRF</sequence>
<dbReference type="InterPro" id="IPR053286">
    <property type="entry name" value="Nematode_rcpt-like_srab"/>
</dbReference>
<accession>A0A8R1Z549</accession>
<dbReference type="PANTHER" id="PTHR46561">
    <property type="entry name" value="SERPENTINE RECEPTOR, CLASS AB (CLASS A-LIKE)-RELATED"/>
    <property type="match status" value="1"/>
</dbReference>
<keyword evidence="2" id="KW-1185">Reference proteome</keyword>
<protein>
    <submittedName>
        <fullName evidence="1">Uncharacterized protein</fullName>
    </submittedName>
</protein>
<dbReference type="EnsemblMetazoa" id="PPA43007.1">
    <property type="protein sequence ID" value="PPA43007.1"/>
    <property type="gene ID" value="WBGene00281376"/>
</dbReference>
<dbReference type="PANTHER" id="PTHR46561:SF11">
    <property type="entry name" value="SERPENTINE RECEPTOR CLASS ALPHA_BETA-14"/>
    <property type="match status" value="1"/>
</dbReference>
<reference evidence="2" key="1">
    <citation type="journal article" date="2008" name="Nat. Genet.">
        <title>The Pristionchus pacificus genome provides a unique perspective on nematode lifestyle and parasitism.</title>
        <authorList>
            <person name="Dieterich C."/>
            <person name="Clifton S.W."/>
            <person name="Schuster L.N."/>
            <person name="Chinwalla A."/>
            <person name="Delehaunty K."/>
            <person name="Dinkelacker I."/>
            <person name="Fulton L."/>
            <person name="Fulton R."/>
            <person name="Godfrey J."/>
            <person name="Minx P."/>
            <person name="Mitreva M."/>
            <person name="Roeseler W."/>
            <person name="Tian H."/>
            <person name="Witte H."/>
            <person name="Yang S.P."/>
            <person name="Wilson R.K."/>
            <person name="Sommer R.J."/>
        </authorList>
    </citation>
    <scope>NUCLEOTIDE SEQUENCE [LARGE SCALE GENOMIC DNA]</scope>
    <source>
        <strain evidence="2">PS312</strain>
    </source>
</reference>
<accession>A0A2A6B2S5</accession>
<name>A0A2A6B2S5_PRIPA</name>
<organism evidence="1 2">
    <name type="scientific">Pristionchus pacificus</name>
    <name type="common">Parasitic nematode worm</name>
    <dbReference type="NCBI Taxonomy" id="54126"/>
    <lineage>
        <taxon>Eukaryota</taxon>
        <taxon>Metazoa</taxon>
        <taxon>Ecdysozoa</taxon>
        <taxon>Nematoda</taxon>
        <taxon>Chromadorea</taxon>
        <taxon>Rhabditida</taxon>
        <taxon>Rhabditina</taxon>
        <taxon>Diplogasteromorpha</taxon>
        <taxon>Diplogasteroidea</taxon>
        <taxon>Neodiplogasteridae</taxon>
        <taxon>Pristionchus</taxon>
    </lineage>
</organism>
<evidence type="ECO:0000313" key="2">
    <source>
        <dbReference type="Proteomes" id="UP000005239"/>
    </source>
</evidence>
<evidence type="ECO:0000313" key="1">
    <source>
        <dbReference type="EnsemblMetazoa" id="PPA43007.1"/>
    </source>
</evidence>
<dbReference type="Proteomes" id="UP000005239">
    <property type="component" value="Unassembled WGS sequence"/>
</dbReference>
<proteinExistence type="predicted"/>
<gene>
    <name evidence="1" type="primary">WBGene00281376</name>
</gene>